<dbReference type="Proteomes" id="UP000001307">
    <property type="component" value="Unassembled WGS sequence"/>
</dbReference>
<dbReference type="EMBL" id="FN653151">
    <property type="protein sequence ID" value="CBY12972.1"/>
    <property type="molecule type" value="Genomic_DNA"/>
</dbReference>
<gene>
    <name evidence="2" type="ORF">GSOID_T00003045001</name>
</gene>
<reference evidence="2" key="1">
    <citation type="journal article" date="2010" name="Science">
        <title>Plasticity of animal genome architecture unmasked by rapid evolution of a pelagic tunicate.</title>
        <authorList>
            <person name="Denoeud F."/>
            <person name="Henriet S."/>
            <person name="Mungpakdee S."/>
            <person name="Aury J.M."/>
            <person name="Da Silva C."/>
            <person name="Brinkmann H."/>
            <person name="Mikhaleva J."/>
            <person name="Olsen L.C."/>
            <person name="Jubin C."/>
            <person name="Canestro C."/>
            <person name="Bouquet J.M."/>
            <person name="Danks G."/>
            <person name="Poulain J."/>
            <person name="Campsteijn C."/>
            <person name="Adamski M."/>
            <person name="Cross I."/>
            <person name="Yadetie F."/>
            <person name="Muffato M."/>
            <person name="Louis A."/>
            <person name="Butcher S."/>
            <person name="Tsagkogeorga G."/>
            <person name="Konrad A."/>
            <person name="Singh S."/>
            <person name="Jensen M.F."/>
            <person name="Cong E.H."/>
            <person name="Eikeseth-Otteraa H."/>
            <person name="Noel B."/>
            <person name="Anthouard V."/>
            <person name="Porcel B.M."/>
            <person name="Kachouri-Lafond R."/>
            <person name="Nishino A."/>
            <person name="Ugolini M."/>
            <person name="Chourrout P."/>
            <person name="Nishida H."/>
            <person name="Aasland R."/>
            <person name="Huzurbazar S."/>
            <person name="Westhof E."/>
            <person name="Delsuc F."/>
            <person name="Lehrach H."/>
            <person name="Reinhardt R."/>
            <person name="Weissenbach J."/>
            <person name="Roy S.W."/>
            <person name="Artiguenave F."/>
            <person name="Postlethwait J.H."/>
            <person name="Manak J.R."/>
            <person name="Thompson E.M."/>
            <person name="Jaillon O."/>
            <person name="Du Pasquier L."/>
            <person name="Boudinot P."/>
            <person name="Liberles D.A."/>
            <person name="Volff J.N."/>
            <person name="Philippe H."/>
            <person name="Lenhard B."/>
            <person name="Roest Crollius H."/>
            <person name="Wincker P."/>
            <person name="Chourrout D."/>
        </authorList>
    </citation>
    <scope>NUCLEOTIDE SEQUENCE [LARGE SCALE GENOMIC DNA]</scope>
</reference>
<keyword evidence="3" id="KW-1185">Reference proteome</keyword>
<evidence type="ECO:0000313" key="2">
    <source>
        <dbReference type="EMBL" id="CBY12972.1"/>
    </source>
</evidence>
<feature type="compositionally biased region" description="Low complexity" evidence="1">
    <location>
        <begin position="152"/>
        <end position="162"/>
    </location>
</feature>
<feature type="region of interest" description="Disordered" evidence="1">
    <location>
        <begin position="1"/>
        <end position="40"/>
    </location>
</feature>
<evidence type="ECO:0000313" key="3">
    <source>
        <dbReference type="Proteomes" id="UP000001307"/>
    </source>
</evidence>
<accession>E4XTB0</accession>
<organism evidence="2">
    <name type="scientific">Oikopleura dioica</name>
    <name type="common">Tunicate</name>
    <dbReference type="NCBI Taxonomy" id="34765"/>
    <lineage>
        <taxon>Eukaryota</taxon>
        <taxon>Metazoa</taxon>
        <taxon>Chordata</taxon>
        <taxon>Tunicata</taxon>
        <taxon>Appendicularia</taxon>
        <taxon>Copelata</taxon>
        <taxon>Oikopleuridae</taxon>
        <taxon>Oikopleura</taxon>
    </lineage>
</organism>
<evidence type="ECO:0000256" key="1">
    <source>
        <dbReference type="SAM" id="MobiDB-lite"/>
    </source>
</evidence>
<name>E4XTB0_OIKDI</name>
<feature type="compositionally biased region" description="Polar residues" evidence="1">
    <location>
        <begin position="200"/>
        <end position="220"/>
    </location>
</feature>
<feature type="region of interest" description="Disordered" evidence="1">
    <location>
        <begin position="118"/>
        <end position="220"/>
    </location>
</feature>
<proteinExistence type="predicted"/>
<protein>
    <submittedName>
        <fullName evidence="2">Uncharacterized protein</fullName>
    </submittedName>
</protein>
<feature type="compositionally biased region" description="Acidic residues" evidence="1">
    <location>
        <begin position="24"/>
        <end position="40"/>
    </location>
</feature>
<dbReference type="InParanoid" id="E4XTB0"/>
<dbReference type="AlphaFoldDB" id="E4XTB0"/>
<feature type="compositionally biased region" description="Basic and acidic residues" evidence="1">
    <location>
        <begin position="1"/>
        <end position="17"/>
    </location>
</feature>
<sequence length="238" mass="26888">MQENHHEKKENAPREQEIISLLDSTDDSSDESSPEGDSVEYVDIYIPAEDLSDDEREVRIQRLSDLLEKMKSEGMTEYVESMENFCKGLVETMNVANFDRLERTCKRELKKFRKTKCPLQNAGDSSYPSPKIKATDEKNTPPSERNLDHQNVSSSDSSSEVSAPPELPGTSESRKRRGSIGSALDAPLLKQLKTSHEIESSTVQESQENEKLSNSQSVQSQVGILEKLRRFFSGHIYD</sequence>